<dbReference type="AlphaFoldDB" id="A0A9X2MED2"/>
<feature type="transmembrane region" description="Helical" evidence="1">
    <location>
        <begin position="55"/>
        <end position="71"/>
    </location>
</feature>
<comment type="caution">
    <text evidence="2">The sequence shown here is derived from an EMBL/GenBank/DDBJ whole genome shotgun (WGS) entry which is preliminary data.</text>
</comment>
<evidence type="ECO:0000313" key="2">
    <source>
        <dbReference type="EMBL" id="MCR1824844.1"/>
    </source>
</evidence>
<evidence type="ECO:0000256" key="1">
    <source>
        <dbReference type="SAM" id="Phobius"/>
    </source>
</evidence>
<dbReference type="EMBL" id="JANKBY010000428">
    <property type="protein sequence ID" value="MCR1824844.1"/>
    <property type="molecule type" value="Genomic_DNA"/>
</dbReference>
<feature type="transmembrane region" description="Helical" evidence="1">
    <location>
        <begin position="12"/>
        <end position="35"/>
    </location>
</feature>
<keyword evidence="1" id="KW-0472">Membrane</keyword>
<feature type="non-terminal residue" evidence="2">
    <location>
        <position position="94"/>
    </location>
</feature>
<reference evidence="2" key="1">
    <citation type="submission" date="2022-07" db="EMBL/GenBank/DDBJ databases">
        <title>Enhanced cultured diversity of the mouse gut microbiota enables custom-made synthetic communities.</title>
        <authorList>
            <person name="Afrizal A."/>
        </authorList>
    </citation>
    <scope>NUCLEOTIDE SEQUENCE</scope>
    <source>
        <strain evidence="2">DSM 29186</strain>
    </source>
</reference>
<keyword evidence="1" id="KW-1133">Transmembrane helix</keyword>
<name>A0A9X2MED2_9FIRM</name>
<keyword evidence="1" id="KW-0812">Transmembrane</keyword>
<dbReference type="Proteomes" id="UP001140817">
    <property type="component" value="Unassembled WGS sequence"/>
</dbReference>
<dbReference type="RefSeq" id="WP_257560835.1">
    <property type="nucleotide sequence ID" value="NZ_JANKBY010000428.1"/>
</dbReference>
<sequence>MNKKHSVNSLINMLYILFVIYLMETIEVAENLGIFSNGNSINSNIMQSNLSIEQILFNMLFIGFVCGGVIIEGRDLEISEDENKLKVVNRKLLK</sequence>
<proteinExistence type="predicted"/>
<protein>
    <submittedName>
        <fullName evidence="2">Uncharacterized protein</fullName>
    </submittedName>
</protein>
<evidence type="ECO:0000313" key="3">
    <source>
        <dbReference type="Proteomes" id="UP001140817"/>
    </source>
</evidence>
<gene>
    <name evidence="2" type="ORF">NSA58_18855</name>
</gene>
<accession>A0A9X2MED2</accession>
<keyword evidence="3" id="KW-1185">Reference proteome</keyword>
<organism evidence="2 3">
    <name type="scientific">Terrisporobacter muris</name>
    <dbReference type="NCBI Taxonomy" id="2963284"/>
    <lineage>
        <taxon>Bacteria</taxon>
        <taxon>Bacillati</taxon>
        <taxon>Bacillota</taxon>
        <taxon>Clostridia</taxon>
        <taxon>Peptostreptococcales</taxon>
        <taxon>Peptostreptococcaceae</taxon>
        <taxon>Terrisporobacter</taxon>
    </lineage>
</organism>